<dbReference type="InterPro" id="IPR050624">
    <property type="entry name" value="HTH-type_Tx_Regulator"/>
</dbReference>
<feature type="domain" description="HTH tetR-type" evidence="5">
    <location>
        <begin position="41"/>
        <end position="101"/>
    </location>
</feature>
<dbReference type="AlphaFoldDB" id="A0A2W0HFG7"/>
<evidence type="ECO:0000256" key="4">
    <source>
        <dbReference type="SAM" id="MobiDB-lite"/>
    </source>
</evidence>
<reference evidence="6 7" key="1">
    <citation type="submission" date="2017-10" db="EMBL/GenBank/DDBJ databases">
        <title>Bacillus sp. nov., a halophilic bacterium isolated from a Yangshapao Lake.</title>
        <authorList>
            <person name="Wang H."/>
        </authorList>
    </citation>
    <scope>NUCLEOTIDE SEQUENCE [LARGE SCALE GENOMIC DNA]</scope>
    <source>
        <strain evidence="6 7">YSP-3</strain>
    </source>
</reference>
<evidence type="ECO:0000256" key="1">
    <source>
        <dbReference type="ARBA" id="ARBA00022491"/>
    </source>
</evidence>
<feature type="compositionally biased region" description="Basic and acidic residues" evidence="4">
    <location>
        <begin position="8"/>
        <end position="37"/>
    </location>
</feature>
<dbReference type="SUPFAM" id="SSF46689">
    <property type="entry name" value="Homeodomain-like"/>
    <property type="match status" value="1"/>
</dbReference>
<dbReference type="Gene3D" id="1.10.357.10">
    <property type="entry name" value="Tetracycline Repressor, domain 2"/>
    <property type="match status" value="1"/>
</dbReference>
<evidence type="ECO:0000313" key="6">
    <source>
        <dbReference type="EMBL" id="PYZ95549.1"/>
    </source>
</evidence>
<dbReference type="Proteomes" id="UP000248066">
    <property type="component" value="Unassembled WGS sequence"/>
</dbReference>
<dbReference type="Pfam" id="PF14278">
    <property type="entry name" value="TetR_C_8"/>
    <property type="match status" value="1"/>
</dbReference>
<feature type="DNA-binding region" description="H-T-H motif" evidence="3">
    <location>
        <begin position="64"/>
        <end position="83"/>
    </location>
</feature>
<name>A0A2W0HFG7_9BACI</name>
<dbReference type="PANTHER" id="PTHR43479:SF7">
    <property type="entry name" value="TETR-FAMILY TRANSCRIPTIONAL REGULATOR"/>
    <property type="match status" value="1"/>
</dbReference>
<proteinExistence type="predicted"/>
<dbReference type="InterPro" id="IPR001647">
    <property type="entry name" value="HTH_TetR"/>
</dbReference>
<keyword evidence="1" id="KW-0678">Repressor</keyword>
<gene>
    <name evidence="6" type="ORF">CR205_18640</name>
</gene>
<organism evidence="6 7">
    <name type="scientific">Alteribacter lacisalsi</name>
    <dbReference type="NCBI Taxonomy" id="2045244"/>
    <lineage>
        <taxon>Bacteria</taxon>
        <taxon>Bacillati</taxon>
        <taxon>Bacillota</taxon>
        <taxon>Bacilli</taxon>
        <taxon>Bacillales</taxon>
        <taxon>Bacillaceae</taxon>
        <taxon>Alteribacter</taxon>
    </lineage>
</organism>
<comment type="caution">
    <text evidence="6">The sequence shown here is derived from an EMBL/GenBank/DDBJ whole genome shotgun (WGS) entry which is preliminary data.</text>
</comment>
<accession>A0A2W0HFG7</accession>
<keyword evidence="2 3" id="KW-0238">DNA-binding</keyword>
<evidence type="ECO:0000313" key="7">
    <source>
        <dbReference type="Proteomes" id="UP000248066"/>
    </source>
</evidence>
<dbReference type="Pfam" id="PF00440">
    <property type="entry name" value="TetR_N"/>
    <property type="match status" value="1"/>
</dbReference>
<dbReference type="EMBL" id="PDOF01000004">
    <property type="protein sequence ID" value="PYZ95549.1"/>
    <property type="molecule type" value="Genomic_DNA"/>
</dbReference>
<dbReference type="PROSITE" id="PS50977">
    <property type="entry name" value="HTH_TETR_2"/>
    <property type="match status" value="1"/>
</dbReference>
<evidence type="ECO:0000256" key="3">
    <source>
        <dbReference type="PROSITE-ProRule" id="PRU00335"/>
    </source>
</evidence>
<dbReference type="PANTHER" id="PTHR43479">
    <property type="entry name" value="ACREF/ENVCD OPERON REPRESSOR-RELATED"/>
    <property type="match status" value="1"/>
</dbReference>
<protein>
    <submittedName>
        <fullName evidence="6">TetR family transcriptional regulator</fullName>
    </submittedName>
</protein>
<dbReference type="InterPro" id="IPR009057">
    <property type="entry name" value="Homeodomain-like_sf"/>
</dbReference>
<dbReference type="PRINTS" id="PR00455">
    <property type="entry name" value="HTHTETR"/>
</dbReference>
<evidence type="ECO:0000259" key="5">
    <source>
        <dbReference type="PROSITE" id="PS50977"/>
    </source>
</evidence>
<keyword evidence="7" id="KW-1185">Reference proteome</keyword>
<evidence type="ECO:0000256" key="2">
    <source>
        <dbReference type="ARBA" id="ARBA00023125"/>
    </source>
</evidence>
<dbReference type="GO" id="GO:0003677">
    <property type="term" value="F:DNA binding"/>
    <property type="evidence" value="ECO:0007669"/>
    <property type="project" value="UniProtKB-UniRule"/>
</dbReference>
<sequence>MPAAVVPAEREGRERKSTIDFNRAKDKRGDRMKEKADRRVRRTKERILETLAVLIEEKGLNGVTVKDLTERADINRGTFYLHYQDKYDLLEKSESALIREIGRISAGINYTDPAIWDESTAPPEAAAAYFACLKQHGSFLKAIMGPKGDPAFQDKLKKLMIDNIKKAAGNQLPATFEYLTAFMVSAHLGVVQHWLETGMKEAPKEMAALLVSMNKSGPLKAGGFKS</sequence>
<dbReference type="InterPro" id="IPR039532">
    <property type="entry name" value="TetR_C_Firmicutes"/>
</dbReference>
<feature type="region of interest" description="Disordered" evidence="4">
    <location>
        <begin position="1"/>
        <end position="38"/>
    </location>
</feature>